<dbReference type="SUPFAM" id="SSF54506">
    <property type="entry name" value="Diaminopimelate epimerase-like"/>
    <property type="match status" value="1"/>
</dbReference>
<dbReference type="PIRSF" id="PIRSF029792">
    <property type="entry name" value="Pro_racemase"/>
    <property type="match status" value="1"/>
</dbReference>
<dbReference type="Pfam" id="PF05544">
    <property type="entry name" value="Pro_racemase"/>
    <property type="match status" value="1"/>
</dbReference>
<dbReference type="PANTHER" id="PTHR33442">
    <property type="entry name" value="TRANS-3-HYDROXY-L-PROLINE DEHYDRATASE"/>
    <property type="match status" value="1"/>
</dbReference>
<evidence type="ECO:0000313" key="5">
    <source>
        <dbReference type="Proteomes" id="UP000284403"/>
    </source>
</evidence>
<dbReference type="SFLD" id="SFLDS00028">
    <property type="entry name" value="Proline_Racemase"/>
    <property type="match status" value="1"/>
</dbReference>
<dbReference type="GO" id="GO:0047580">
    <property type="term" value="F:4-hydroxyproline epimerase activity"/>
    <property type="evidence" value="ECO:0007669"/>
    <property type="project" value="TreeGrafter"/>
</dbReference>
<dbReference type="OrthoDB" id="6409228at2759"/>
<dbReference type="Proteomes" id="UP000284403">
    <property type="component" value="Unassembled WGS sequence"/>
</dbReference>
<keyword evidence="3" id="KW-0963">Cytoplasm</keyword>
<evidence type="ECO:0000313" key="4">
    <source>
        <dbReference type="EMBL" id="RNF03853.1"/>
    </source>
</evidence>
<dbReference type="Gene3D" id="3.10.310.10">
    <property type="entry name" value="Diaminopimelate Epimerase, Chain A, domain 1"/>
    <property type="match status" value="2"/>
</dbReference>
<organism evidence="4 5">
    <name type="scientific">Trypanosoma conorhini</name>
    <dbReference type="NCBI Taxonomy" id="83891"/>
    <lineage>
        <taxon>Eukaryota</taxon>
        <taxon>Discoba</taxon>
        <taxon>Euglenozoa</taxon>
        <taxon>Kinetoplastea</taxon>
        <taxon>Metakinetoplastina</taxon>
        <taxon>Trypanosomatida</taxon>
        <taxon>Trypanosomatidae</taxon>
        <taxon>Trypanosoma</taxon>
    </lineage>
</organism>
<dbReference type="AlphaFoldDB" id="A0A3R7MJW6"/>
<dbReference type="GO" id="GO:0005737">
    <property type="term" value="C:cytoplasm"/>
    <property type="evidence" value="ECO:0007669"/>
    <property type="project" value="UniProtKB-SubCell"/>
</dbReference>
<reference evidence="4 5" key="1">
    <citation type="journal article" date="2018" name="BMC Genomics">
        <title>Genomic comparison of Trypanosoma conorhini and Trypanosoma rangeli to Trypanosoma cruzi strains of high and low virulence.</title>
        <authorList>
            <person name="Bradwell K.R."/>
            <person name="Koparde V.N."/>
            <person name="Matveyev A.V."/>
            <person name="Serrano M.G."/>
            <person name="Alves J.M."/>
            <person name="Parikh H."/>
            <person name="Huang B."/>
            <person name="Lee V."/>
            <person name="Espinosa-Alvarez O."/>
            <person name="Ortiz P.A."/>
            <person name="Costa-Martins A.G."/>
            <person name="Teixeira M.M."/>
            <person name="Buck G.A."/>
        </authorList>
    </citation>
    <scope>NUCLEOTIDE SEQUENCE [LARGE SCALE GENOMIC DNA]</scope>
    <source>
        <strain evidence="4 5">025E</strain>
    </source>
</reference>
<dbReference type="InterPro" id="IPR008794">
    <property type="entry name" value="Pro_racemase_fam"/>
</dbReference>
<name>A0A3R7MJW6_9TRYP</name>
<dbReference type="GeneID" id="40321716"/>
<dbReference type="PANTHER" id="PTHR33442:SF5">
    <property type="entry name" value="BIFUNCTIONAL TRANS-3-HYDROXY-L-PROLINE DEHYDRATASE_2-EPIMERASE"/>
    <property type="match status" value="1"/>
</dbReference>
<evidence type="ECO:0008006" key="6">
    <source>
        <dbReference type="Google" id="ProtNLM"/>
    </source>
</evidence>
<evidence type="ECO:0000256" key="1">
    <source>
        <dbReference type="ARBA" id="ARBA00004496"/>
    </source>
</evidence>
<evidence type="ECO:0000256" key="3">
    <source>
        <dbReference type="ARBA" id="ARBA00022490"/>
    </source>
</evidence>
<sequence>MRFKKSLTCVDMHTAGEAARIVTSGLPHVPGATMADKKDYLRKHMDNLRRGVMLEPRGHDDMFGAFLLDPVAEGADLGLVFMDTGDYLNMCGHNSIAAATAAVEMGLVHVPPKATHVPVVLDTPAGVIRTVAHLETDSESEVSHVSIVNVPCFLYQRDVTLKLPDPYGEVKFDIAFGGSFFAILPAEQLGLVISLENLAKLKEAGALLRAEINRTMKVQHPLLPYINTVDLVEFYGPPTHPDATCKNVVVFGNRQVDRSPCGTGTSAKMATLHAKGELRIGELFVNESILGTLFQGRLLGEEIIPGVKVPATEEFAKGMLVVTPEVTGKAFITGFNTLLFDPKDPFINGFTLKQ</sequence>
<comment type="similarity">
    <text evidence="2">Belongs to the proline racemase family.</text>
</comment>
<accession>A0A3R7MJW6</accession>
<protein>
    <recommendedName>
        <fullName evidence="6">Proline racemase</fullName>
    </recommendedName>
</protein>
<gene>
    <name evidence="4" type="ORF">Tco025E_08105</name>
</gene>
<evidence type="ECO:0000256" key="2">
    <source>
        <dbReference type="ARBA" id="ARBA00007529"/>
    </source>
</evidence>
<dbReference type="RefSeq" id="XP_029224926.1">
    <property type="nucleotide sequence ID" value="XM_029374962.1"/>
</dbReference>
<proteinExistence type="inferred from homology"/>
<keyword evidence="5" id="KW-1185">Reference proteome</keyword>
<comment type="subcellular location">
    <subcellularLocation>
        <location evidence="1">Cytoplasm</location>
    </subcellularLocation>
</comment>
<dbReference type="FunFam" id="3.10.310.10:FF:000005">
    <property type="entry name" value="Proline racemase"/>
    <property type="match status" value="1"/>
</dbReference>
<dbReference type="EMBL" id="MKKU01000703">
    <property type="protein sequence ID" value="RNF03853.1"/>
    <property type="molecule type" value="Genomic_DNA"/>
</dbReference>
<comment type="caution">
    <text evidence="4">The sequence shown here is derived from an EMBL/GenBank/DDBJ whole genome shotgun (WGS) entry which is preliminary data.</text>
</comment>